<evidence type="ECO:0000256" key="1">
    <source>
        <dbReference type="SAM" id="MobiDB-lite"/>
    </source>
</evidence>
<name>A0A7S3LM01_9STRA</name>
<accession>A0A7S3LM01</accession>
<reference evidence="2" key="1">
    <citation type="submission" date="2021-01" db="EMBL/GenBank/DDBJ databases">
        <authorList>
            <person name="Corre E."/>
            <person name="Pelletier E."/>
            <person name="Niang G."/>
            <person name="Scheremetjew M."/>
            <person name="Finn R."/>
            <person name="Kale V."/>
            <person name="Holt S."/>
            <person name="Cochrane G."/>
            <person name="Meng A."/>
            <person name="Brown T."/>
            <person name="Cohen L."/>
        </authorList>
    </citation>
    <scope>NUCLEOTIDE SEQUENCE</scope>
    <source>
        <strain evidence="2">GSBS06</strain>
    </source>
</reference>
<gene>
    <name evidence="2" type="ORF">ASTO00021_LOCUS1753</name>
</gene>
<feature type="compositionally biased region" description="Basic residues" evidence="1">
    <location>
        <begin position="394"/>
        <end position="406"/>
    </location>
</feature>
<organism evidence="2">
    <name type="scientific">Aplanochytrium stocchinoi</name>
    <dbReference type="NCBI Taxonomy" id="215587"/>
    <lineage>
        <taxon>Eukaryota</taxon>
        <taxon>Sar</taxon>
        <taxon>Stramenopiles</taxon>
        <taxon>Bigyra</taxon>
        <taxon>Labyrinthulomycetes</taxon>
        <taxon>Thraustochytrida</taxon>
        <taxon>Thraustochytriidae</taxon>
        <taxon>Aplanochytrium</taxon>
    </lineage>
</organism>
<proteinExistence type="predicted"/>
<feature type="region of interest" description="Disordered" evidence="1">
    <location>
        <begin position="388"/>
        <end position="422"/>
    </location>
</feature>
<dbReference type="AlphaFoldDB" id="A0A7S3LM01"/>
<sequence length="422" mass="48349">MTSTSGFDNYYTQPQAEQQGQPHIPTTSLDPLAWHPVARIIYFLQDYLVQHYGRSLSHSSRPDYSCSVGFTVEDLALFITQKFSVPIEKDDIESFLQPKFKKYKTKKRLKEHVDQLNILGIYPLEMQMQAYNTFSNMPSSQLLYISSTSPPPAQKREGWLAELLQRTRRLLWNVDLPPEVHHRIFSVSGSYLNKYKATAVSTGTLQSVSQPDLLTSQSSFLKDFDNILHYPVAETPNVQPRPVGDSKGKQRNLKIPQSEYVLKPCKCPETEDFVLNYMKLLETGVWGGKYDKERPPARIKLCRRGGGRPTWFQRIVQREGTSKSNLKRKRRAMREGVGGYMGEDPLEFVKAAPEEFTEVSRQTFSSAPKHPEVMSKFVPKALVEISSQKVSAGKSKRKRTVRKKKEDKKEEEGEPVQWPRTA</sequence>
<dbReference type="EMBL" id="HBIN01002628">
    <property type="protein sequence ID" value="CAE0431416.1"/>
    <property type="molecule type" value="Transcribed_RNA"/>
</dbReference>
<protein>
    <submittedName>
        <fullName evidence="2">Uncharacterized protein</fullName>
    </submittedName>
</protein>
<evidence type="ECO:0000313" key="2">
    <source>
        <dbReference type="EMBL" id="CAE0431416.1"/>
    </source>
</evidence>